<comment type="caution">
    <text evidence="1">The sequence shown here is derived from an EMBL/GenBank/DDBJ whole genome shotgun (WGS) entry which is preliminary data.</text>
</comment>
<dbReference type="Proteomes" id="UP000603434">
    <property type="component" value="Unassembled WGS sequence"/>
</dbReference>
<name>A0A8J6TKC1_9BACT</name>
<accession>A0A8J6TKC1</accession>
<dbReference type="AlphaFoldDB" id="A0A8J6TKC1"/>
<proteinExistence type="predicted"/>
<dbReference type="EMBL" id="JACNJH010000065">
    <property type="protein sequence ID" value="MBC8360114.1"/>
    <property type="molecule type" value="Genomic_DNA"/>
</dbReference>
<gene>
    <name evidence="1" type="ORF">H8E23_01785</name>
</gene>
<evidence type="ECO:0000313" key="1">
    <source>
        <dbReference type="EMBL" id="MBC8360114.1"/>
    </source>
</evidence>
<organism evidence="1 2">
    <name type="scientific">Candidatus Desulfatibia profunda</name>
    <dbReference type="NCBI Taxonomy" id="2841695"/>
    <lineage>
        <taxon>Bacteria</taxon>
        <taxon>Pseudomonadati</taxon>
        <taxon>Thermodesulfobacteriota</taxon>
        <taxon>Desulfobacteria</taxon>
        <taxon>Desulfobacterales</taxon>
        <taxon>Desulfobacterales incertae sedis</taxon>
        <taxon>Candidatus Desulfatibia</taxon>
    </lineage>
</organism>
<protein>
    <submittedName>
        <fullName evidence="1">Uncharacterized protein</fullName>
    </submittedName>
</protein>
<evidence type="ECO:0000313" key="2">
    <source>
        <dbReference type="Proteomes" id="UP000603434"/>
    </source>
</evidence>
<sequence>MEPIKYTTKIQGNEIFLPDDVLKKINRDTEVEVIVRAVSFPEQSVESIDQVLERTAANMNKKYPNLNLKINSKLKAIAGISANMTAKWRKFSDKEITSMAKMEKF</sequence>
<reference evidence="1 2" key="1">
    <citation type="submission" date="2020-08" db="EMBL/GenBank/DDBJ databases">
        <title>Bridging the membrane lipid divide: bacteria of the FCB group superphylum have the potential to synthesize archaeal ether lipids.</title>
        <authorList>
            <person name="Villanueva L."/>
            <person name="Von Meijenfeldt F.A.B."/>
            <person name="Westbye A.B."/>
            <person name="Yadav S."/>
            <person name="Hopmans E.C."/>
            <person name="Dutilh B.E."/>
            <person name="Sinninghe Damste J.S."/>
        </authorList>
    </citation>
    <scope>NUCLEOTIDE SEQUENCE [LARGE SCALE GENOMIC DNA]</scope>
    <source>
        <strain evidence="1">NIOZ-UU30</strain>
    </source>
</reference>